<dbReference type="Proteomes" id="UP001044222">
    <property type="component" value="Chromosome 14"/>
</dbReference>
<protein>
    <recommendedName>
        <fullName evidence="1">Pyrin domain-containing protein</fullName>
    </recommendedName>
</protein>
<evidence type="ECO:0000259" key="1">
    <source>
        <dbReference type="Pfam" id="PF02758"/>
    </source>
</evidence>
<evidence type="ECO:0000313" key="3">
    <source>
        <dbReference type="Proteomes" id="UP001044222"/>
    </source>
</evidence>
<accession>A0A9D3LWG6</accession>
<name>A0A9D3LWG6_ANGAN</name>
<sequence>MKLKKDNKLKRFNSHLRRDFPECFRSLPEDPSVLDKFMTRMKKWFQSHQIDDYPECTEREQEDPKALYIVEKMLETCGSERSLKITLHILRNMKQKDLAGSLERDEQHNESIKRAQQELKTHLKKQFECIFEGLAKQGNQT</sequence>
<dbReference type="AlphaFoldDB" id="A0A9D3LWG6"/>
<dbReference type="EMBL" id="JAFIRN010000014">
    <property type="protein sequence ID" value="KAG5836425.1"/>
    <property type="molecule type" value="Genomic_DNA"/>
</dbReference>
<dbReference type="Pfam" id="PF02758">
    <property type="entry name" value="PYRIN"/>
    <property type="match status" value="1"/>
</dbReference>
<dbReference type="Gene3D" id="1.10.533.10">
    <property type="entry name" value="Death Domain, Fas"/>
    <property type="match status" value="1"/>
</dbReference>
<keyword evidence="3" id="KW-1185">Reference proteome</keyword>
<gene>
    <name evidence="2" type="ORF">ANANG_G00254570</name>
</gene>
<dbReference type="InterPro" id="IPR004020">
    <property type="entry name" value="DAPIN"/>
</dbReference>
<proteinExistence type="predicted"/>
<feature type="domain" description="Pyrin" evidence="1">
    <location>
        <begin position="51"/>
        <end position="99"/>
    </location>
</feature>
<dbReference type="InterPro" id="IPR011029">
    <property type="entry name" value="DEATH-like_dom_sf"/>
</dbReference>
<feature type="non-terminal residue" evidence="2">
    <location>
        <position position="1"/>
    </location>
</feature>
<evidence type="ECO:0000313" key="2">
    <source>
        <dbReference type="EMBL" id="KAG5836425.1"/>
    </source>
</evidence>
<reference evidence="2" key="1">
    <citation type="submission" date="2021-01" db="EMBL/GenBank/DDBJ databases">
        <title>A chromosome-scale assembly of European eel, Anguilla anguilla.</title>
        <authorList>
            <person name="Henkel C."/>
            <person name="Jong-Raadsen S.A."/>
            <person name="Dufour S."/>
            <person name="Weltzien F.-A."/>
            <person name="Palstra A.P."/>
            <person name="Pelster B."/>
            <person name="Spaink H.P."/>
            <person name="Van Den Thillart G.E."/>
            <person name="Jansen H."/>
            <person name="Zahm M."/>
            <person name="Klopp C."/>
            <person name="Cedric C."/>
            <person name="Louis A."/>
            <person name="Berthelot C."/>
            <person name="Parey E."/>
            <person name="Roest Crollius H."/>
            <person name="Montfort J."/>
            <person name="Robinson-Rechavi M."/>
            <person name="Bucao C."/>
            <person name="Bouchez O."/>
            <person name="Gislard M."/>
            <person name="Lluch J."/>
            <person name="Milhes M."/>
            <person name="Lampietro C."/>
            <person name="Lopez Roques C."/>
            <person name="Donnadieu C."/>
            <person name="Braasch I."/>
            <person name="Desvignes T."/>
            <person name="Postlethwait J."/>
            <person name="Bobe J."/>
            <person name="Guiguen Y."/>
            <person name="Dirks R."/>
        </authorList>
    </citation>
    <scope>NUCLEOTIDE SEQUENCE</scope>
    <source>
        <strain evidence="2">Tag_6206</strain>
        <tissue evidence="2">Liver</tissue>
    </source>
</reference>
<dbReference type="SUPFAM" id="SSF47986">
    <property type="entry name" value="DEATH domain"/>
    <property type="match status" value="1"/>
</dbReference>
<organism evidence="2 3">
    <name type="scientific">Anguilla anguilla</name>
    <name type="common">European freshwater eel</name>
    <name type="synonym">Muraena anguilla</name>
    <dbReference type="NCBI Taxonomy" id="7936"/>
    <lineage>
        <taxon>Eukaryota</taxon>
        <taxon>Metazoa</taxon>
        <taxon>Chordata</taxon>
        <taxon>Craniata</taxon>
        <taxon>Vertebrata</taxon>
        <taxon>Euteleostomi</taxon>
        <taxon>Actinopterygii</taxon>
        <taxon>Neopterygii</taxon>
        <taxon>Teleostei</taxon>
        <taxon>Anguilliformes</taxon>
        <taxon>Anguillidae</taxon>
        <taxon>Anguilla</taxon>
    </lineage>
</organism>
<comment type="caution">
    <text evidence="2">The sequence shown here is derived from an EMBL/GenBank/DDBJ whole genome shotgun (WGS) entry which is preliminary data.</text>
</comment>